<proteinExistence type="predicted"/>
<dbReference type="InterPro" id="IPR041698">
    <property type="entry name" value="Methyltransf_25"/>
</dbReference>
<reference evidence="4" key="1">
    <citation type="submission" date="2016-10" db="EMBL/GenBank/DDBJ databases">
        <title>CRISPR-Cas defence system in Roseofilum reptotaenium: evidence of a bacteriophage-cyanobacterium arms race in the coral black band disease.</title>
        <authorList>
            <person name="Buerger P."/>
            <person name="Wood-Charlson E.M."/>
            <person name="Weynberg K.D."/>
            <person name="Willis B."/>
            <person name="Van Oppen M.J."/>
        </authorList>
    </citation>
    <scope>NUCLEOTIDE SEQUENCE [LARGE SCALE GENOMIC DNA]</scope>
    <source>
        <strain evidence="4">AO1-A</strain>
    </source>
</reference>
<dbReference type="Proteomes" id="UP000183940">
    <property type="component" value="Unassembled WGS sequence"/>
</dbReference>
<accession>A0A1L9QNY1</accession>
<dbReference type="GO" id="GO:0032259">
    <property type="term" value="P:methylation"/>
    <property type="evidence" value="ECO:0007669"/>
    <property type="project" value="UniProtKB-KW"/>
</dbReference>
<gene>
    <name evidence="4" type="ORF">BI308_16980</name>
</gene>
<dbReference type="Gene3D" id="3.40.50.150">
    <property type="entry name" value="Vaccinia Virus protein VP39"/>
    <property type="match status" value="1"/>
</dbReference>
<keyword evidence="2" id="KW-0808">Transferase</keyword>
<keyword evidence="1 4" id="KW-0489">Methyltransferase</keyword>
<evidence type="ECO:0000313" key="4">
    <source>
        <dbReference type="EMBL" id="OJJ24380.1"/>
    </source>
</evidence>
<evidence type="ECO:0000313" key="5">
    <source>
        <dbReference type="Proteomes" id="UP000183940"/>
    </source>
</evidence>
<dbReference type="SUPFAM" id="SSF53335">
    <property type="entry name" value="S-adenosyl-L-methionine-dependent methyltransferases"/>
    <property type="match status" value="1"/>
</dbReference>
<dbReference type="AlphaFoldDB" id="A0A1L9QNY1"/>
<name>A0A1L9QNY1_9CYAN</name>
<protein>
    <submittedName>
        <fullName evidence="4">Methyltransferase</fullName>
    </submittedName>
</protein>
<dbReference type="GO" id="GO:0008168">
    <property type="term" value="F:methyltransferase activity"/>
    <property type="evidence" value="ECO:0007669"/>
    <property type="project" value="UniProtKB-KW"/>
</dbReference>
<organism evidence="4 5">
    <name type="scientific">Roseofilum reptotaenium AO1-A</name>
    <dbReference type="NCBI Taxonomy" id="1925591"/>
    <lineage>
        <taxon>Bacteria</taxon>
        <taxon>Bacillati</taxon>
        <taxon>Cyanobacteriota</taxon>
        <taxon>Cyanophyceae</taxon>
        <taxon>Desertifilales</taxon>
        <taxon>Desertifilaceae</taxon>
        <taxon>Roseofilum</taxon>
    </lineage>
</organism>
<dbReference type="InterPro" id="IPR029063">
    <property type="entry name" value="SAM-dependent_MTases_sf"/>
</dbReference>
<dbReference type="InterPro" id="IPR004033">
    <property type="entry name" value="UbiE/COQ5_MeTrFase"/>
</dbReference>
<evidence type="ECO:0000256" key="2">
    <source>
        <dbReference type="ARBA" id="ARBA00022679"/>
    </source>
</evidence>
<dbReference type="Pfam" id="PF13649">
    <property type="entry name" value="Methyltransf_25"/>
    <property type="match status" value="1"/>
</dbReference>
<feature type="domain" description="Methyltransferase" evidence="3">
    <location>
        <begin position="44"/>
        <end position="140"/>
    </location>
</feature>
<evidence type="ECO:0000256" key="1">
    <source>
        <dbReference type="ARBA" id="ARBA00022603"/>
    </source>
</evidence>
<keyword evidence="5" id="KW-1185">Reference proteome</keyword>
<comment type="caution">
    <text evidence="4">The sequence shown here is derived from an EMBL/GenBank/DDBJ whole genome shotgun (WGS) entry which is preliminary data.</text>
</comment>
<dbReference type="PANTHER" id="PTHR43861:SF1">
    <property type="entry name" value="TRANS-ACONITATE 2-METHYLTRANSFERASE"/>
    <property type="match status" value="1"/>
</dbReference>
<evidence type="ECO:0000259" key="3">
    <source>
        <dbReference type="Pfam" id="PF13649"/>
    </source>
</evidence>
<dbReference type="PROSITE" id="PS51608">
    <property type="entry name" value="SAM_MT_UBIE"/>
    <property type="match status" value="1"/>
</dbReference>
<dbReference type="PANTHER" id="PTHR43861">
    <property type="entry name" value="TRANS-ACONITATE 2-METHYLTRANSFERASE-RELATED"/>
    <property type="match status" value="1"/>
</dbReference>
<dbReference type="STRING" id="1925591.BI308_16980"/>
<dbReference type="CDD" id="cd02440">
    <property type="entry name" value="AdoMet_MTases"/>
    <property type="match status" value="1"/>
</dbReference>
<dbReference type="EMBL" id="MLAW01000032">
    <property type="protein sequence ID" value="OJJ24380.1"/>
    <property type="molecule type" value="Genomic_DNA"/>
</dbReference>
<sequence length="268" mass="29622">MDPYKQEVADLFDRRKNYDSEDKLVPQLARRLIEQAGIQRGQKVLDLATGTGLVAIAAAQLVGPEGRVVGVDISPGMLNQAKSKIAAAGLSNIEMAIADVELVEFADNSFDCILCASSLHYLTDVPAALRRWYNFLMPDGMMGLCVFAETACAPGIVVRKVAERYGVVLPSWHGLTGTEDKCCTLLQGAGFEKVEVKTEQLGSYLSLSDGKRRWEEVYMKNPLCRLLQQLDSEKLAQAKAEYYTELEALVTDQGIWNDNLTFFAFGRK</sequence>